<comment type="similarity">
    <text evidence="2">Belongs to the UPP synthase family.</text>
</comment>
<feature type="binding site" evidence="2">
    <location>
        <position position="68"/>
    </location>
    <ligand>
        <name>substrate</name>
    </ligand>
</feature>
<feature type="binding site" evidence="2">
    <location>
        <begin position="18"/>
        <end position="21"/>
    </location>
    <ligand>
        <name>substrate</name>
    </ligand>
</feature>
<keyword evidence="1 2" id="KW-0808">Transferase</keyword>
<dbReference type="Pfam" id="PF01255">
    <property type="entry name" value="Prenyltransf"/>
    <property type="match status" value="1"/>
</dbReference>
<dbReference type="HAMAP" id="MF_01139">
    <property type="entry name" value="ISPT"/>
    <property type="match status" value="1"/>
</dbReference>
<dbReference type="RefSeq" id="WP_225420168.1">
    <property type="nucleotide sequence ID" value="NZ_JBHTOH010000037.1"/>
</dbReference>
<dbReference type="PROSITE" id="PS01066">
    <property type="entry name" value="UPP_SYNTHASE"/>
    <property type="match status" value="1"/>
</dbReference>
<evidence type="ECO:0000256" key="1">
    <source>
        <dbReference type="ARBA" id="ARBA00022679"/>
    </source>
</evidence>
<keyword evidence="2" id="KW-0479">Metal-binding</keyword>
<keyword evidence="4" id="KW-1185">Reference proteome</keyword>
<dbReference type="InterPro" id="IPR036424">
    <property type="entry name" value="UPP_synth-like_sf"/>
</dbReference>
<gene>
    <name evidence="3" type="ORF">ACFQ4R_06295</name>
</gene>
<sequence length="245" mass="27556">MTTTKGHFPEHIAIIMDGNGRWAKAHHRPRAFGHKAGMDNVKTLTKAASRMGIKVLTLYAFSTENWKRPTDEVNYLMQLPIDFFNTFIPELMAENVKVNVMGFLEELPEKTRQVTYQAMADTADNDGMILNFALNYGSRAEITAAVQQIGREVANQKLDPETIDEATISQHLMTTSLGALADPDLLIRTSGELRLSNFLLWQLAYSELYFSDAYWPDFTADELASAIAVFQGRDRRFGGLATEKK</sequence>
<dbReference type="Gene3D" id="3.40.1180.10">
    <property type="entry name" value="Decaprenyl diphosphate synthase-like"/>
    <property type="match status" value="1"/>
</dbReference>
<accession>A0ABW4BLX7</accession>
<dbReference type="Proteomes" id="UP001597191">
    <property type="component" value="Unassembled WGS sequence"/>
</dbReference>
<dbReference type="InterPro" id="IPR018520">
    <property type="entry name" value="UPP_synth-like_CS"/>
</dbReference>
<feature type="binding site" evidence="2">
    <location>
        <begin position="194"/>
        <end position="196"/>
    </location>
    <ligand>
        <name>substrate</name>
    </ligand>
</feature>
<feature type="binding site" evidence="2">
    <location>
        <position position="188"/>
    </location>
    <ligand>
        <name>substrate</name>
    </ligand>
</feature>
<dbReference type="SUPFAM" id="SSF64005">
    <property type="entry name" value="Undecaprenyl diphosphate synthase"/>
    <property type="match status" value="1"/>
</dbReference>
<protein>
    <recommendedName>
        <fullName evidence="2">Isoprenyl transferase</fullName>
        <ecNumber evidence="2">2.5.1.-</ecNumber>
    </recommendedName>
</protein>
<comment type="subunit">
    <text evidence="2">Homodimer.</text>
</comment>
<feature type="binding site" evidence="2">
    <location>
        <position position="66"/>
    </location>
    <ligand>
        <name>substrate</name>
    </ligand>
</feature>
<feature type="binding site" evidence="2">
    <location>
        <position position="30"/>
    </location>
    <ligand>
        <name>substrate</name>
    </ligand>
</feature>
<keyword evidence="2" id="KW-0460">Magnesium</keyword>
<dbReference type="EMBL" id="JBHTOH010000037">
    <property type="protein sequence ID" value="MFD1411209.1"/>
    <property type="molecule type" value="Genomic_DNA"/>
</dbReference>
<feature type="binding site" evidence="2">
    <location>
        <position position="34"/>
    </location>
    <ligand>
        <name>substrate</name>
    </ligand>
</feature>
<comment type="caution">
    <text evidence="3">The sequence shown here is derived from an EMBL/GenBank/DDBJ whole genome shotgun (WGS) entry which is preliminary data.</text>
</comment>
<dbReference type="NCBIfam" id="NF011405">
    <property type="entry name" value="PRK14830.1"/>
    <property type="match status" value="1"/>
</dbReference>
<proteinExistence type="inferred from homology"/>
<dbReference type="PANTHER" id="PTHR10291:SF0">
    <property type="entry name" value="DEHYDRODOLICHYL DIPHOSPHATE SYNTHASE 2"/>
    <property type="match status" value="1"/>
</dbReference>
<evidence type="ECO:0000256" key="2">
    <source>
        <dbReference type="HAMAP-Rule" id="MF_01139"/>
    </source>
</evidence>
<dbReference type="PANTHER" id="PTHR10291">
    <property type="entry name" value="DEHYDRODOLICHYL DIPHOSPHATE SYNTHASE FAMILY MEMBER"/>
    <property type="match status" value="1"/>
</dbReference>
<feature type="binding site" evidence="2">
    <location>
        <position position="22"/>
    </location>
    <ligand>
        <name>substrate</name>
    </ligand>
</feature>
<dbReference type="EC" id="2.5.1.-" evidence="2"/>
<dbReference type="NCBIfam" id="TIGR00055">
    <property type="entry name" value="uppS"/>
    <property type="match status" value="1"/>
</dbReference>
<feature type="active site" evidence="2">
    <location>
        <position position="17"/>
    </location>
</feature>
<organism evidence="3 4">
    <name type="scientific">Lapidilactobacillus gannanensis</name>
    <dbReference type="NCBI Taxonomy" id="2486002"/>
    <lineage>
        <taxon>Bacteria</taxon>
        <taxon>Bacillati</taxon>
        <taxon>Bacillota</taxon>
        <taxon>Bacilli</taxon>
        <taxon>Lactobacillales</taxon>
        <taxon>Lactobacillaceae</taxon>
        <taxon>Lapidilactobacillus</taxon>
    </lineage>
</organism>
<dbReference type="InterPro" id="IPR001441">
    <property type="entry name" value="UPP_synth-like"/>
</dbReference>
<dbReference type="GO" id="GO:0016740">
    <property type="term" value="F:transferase activity"/>
    <property type="evidence" value="ECO:0007669"/>
    <property type="project" value="UniProtKB-KW"/>
</dbReference>
<comment type="function">
    <text evidence="2">Catalyzes the condensation of isopentenyl diphosphate (IPP) with allylic pyrophosphates generating different type of terpenoids.</text>
</comment>
<evidence type="ECO:0000313" key="3">
    <source>
        <dbReference type="EMBL" id="MFD1411209.1"/>
    </source>
</evidence>
<reference evidence="4" key="1">
    <citation type="journal article" date="2019" name="Int. J. Syst. Evol. Microbiol.">
        <title>The Global Catalogue of Microorganisms (GCM) 10K type strain sequencing project: providing services to taxonomists for standard genome sequencing and annotation.</title>
        <authorList>
            <consortium name="The Broad Institute Genomics Platform"/>
            <consortium name="The Broad Institute Genome Sequencing Center for Infectious Disease"/>
            <person name="Wu L."/>
            <person name="Ma J."/>
        </authorList>
    </citation>
    <scope>NUCLEOTIDE SEQUENCE [LARGE SCALE GENOMIC DNA]</scope>
    <source>
        <strain evidence="4">CCM 8937</strain>
    </source>
</reference>
<dbReference type="CDD" id="cd00475">
    <property type="entry name" value="Cis_IPPS"/>
    <property type="match status" value="1"/>
</dbReference>
<feature type="binding site" evidence="2">
    <location>
        <begin position="62"/>
        <end position="64"/>
    </location>
    <ligand>
        <name>substrate</name>
    </ligand>
</feature>
<evidence type="ECO:0000313" key="4">
    <source>
        <dbReference type="Proteomes" id="UP001597191"/>
    </source>
</evidence>
<name>A0ABW4BLX7_9LACO</name>
<feature type="binding site" evidence="2">
    <location>
        <position position="17"/>
    </location>
    <ligand>
        <name>Mg(2+)</name>
        <dbReference type="ChEBI" id="CHEBI:18420"/>
    </ligand>
</feature>
<feature type="active site" description="Proton acceptor" evidence="2">
    <location>
        <position position="65"/>
    </location>
</feature>
<comment type="cofactor">
    <cofactor evidence="2">
        <name>Mg(2+)</name>
        <dbReference type="ChEBI" id="CHEBI:18420"/>
    </cofactor>
    <text evidence="2">Binds 2 magnesium ions per subunit.</text>
</comment>
<feature type="binding site" evidence="2">
    <location>
        <position position="207"/>
    </location>
    <ligand>
        <name>Mg(2+)</name>
        <dbReference type="ChEBI" id="CHEBI:18420"/>
    </ligand>
</feature>